<dbReference type="AlphaFoldDB" id="A0A3L9ZVI1"/>
<proteinExistence type="predicted"/>
<evidence type="ECO:0000256" key="1">
    <source>
        <dbReference type="SAM" id="SignalP"/>
    </source>
</evidence>
<reference evidence="2 3" key="1">
    <citation type="submission" date="2018-10" db="EMBL/GenBank/DDBJ databases">
        <title>Genomic Encyclopedia of Archaeal and Bacterial Type Strains, Phase II (KMG-II): from individual species to whole genera.</title>
        <authorList>
            <person name="Goeker M."/>
        </authorList>
    </citation>
    <scope>NUCLEOTIDE SEQUENCE [LARGE SCALE GENOMIC DNA]</scope>
    <source>
        <strain evidence="2 3">DSM 19727</strain>
    </source>
</reference>
<comment type="caution">
    <text evidence="2">The sequence shown here is derived from an EMBL/GenBank/DDBJ whole genome shotgun (WGS) entry which is preliminary data.</text>
</comment>
<name>A0A3L9ZVI1_9FLAO</name>
<accession>A0A3L9ZVI1</accession>
<dbReference type="Proteomes" id="UP000280368">
    <property type="component" value="Unassembled WGS sequence"/>
</dbReference>
<organism evidence="2 3">
    <name type="scientific">Flavobacterium weaverense</name>
    <dbReference type="NCBI Taxonomy" id="271156"/>
    <lineage>
        <taxon>Bacteria</taxon>
        <taxon>Pseudomonadati</taxon>
        <taxon>Bacteroidota</taxon>
        <taxon>Flavobacteriia</taxon>
        <taxon>Flavobacteriales</taxon>
        <taxon>Flavobacteriaceae</taxon>
        <taxon>Flavobacterium</taxon>
    </lineage>
</organism>
<dbReference type="OrthoDB" id="1341942at2"/>
<evidence type="ECO:0000313" key="3">
    <source>
        <dbReference type="Proteomes" id="UP000280368"/>
    </source>
</evidence>
<gene>
    <name evidence="2" type="ORF">BC961_2042</name>
</gene>
<evidence type="ECO:0000313" key="2">
    <source>
        <dbReference type="EMBL" id="RMA76314.1"/>
    </source>
</evidence>
<feature type="chain" id="PRO_5017986738" evidence="1">
    <location>
        <begin position="21"/>
        <end position="173"/>
    </location>
</feature>
<sequence length="173" mass="19789">MKTFLTIILLSTTSLFYAQAIKSNEAAYLLDSNLVSQITIKHLISDDIESVNIKKNDTIINDKHFSGVVSIISKNPHKFDFINLEQIKSEFTTFKKSDVVFMINGEIIKDNLNSVLLDRNYILKVEVTNSQDFYKLRETSTKHEIINILGRTKENLDNKNKIILKGHESIGIK</sequence>
<dbReference type="EMBL" id="REFH01000009">
    <property type="protein sequence ID" value="RMA76314.1"/>
    <property type="molecule type" value="Genomic_DNA"/>
</dbReference>
<protein>
    <submittedName>
        <fullName evidence="2">Uncharacterized protein</fullName>
    </submittedName>
</protein>
<dbReference type="RefSeq" id="WP_121925658.1">
    <property type="nucleotide sequence ID" value="NZ_CBCSGA010000015.1"/>
</dbReference>
<keyword evidence="1" id="KW-0732">Signal</keyword>
<feature type="signal peptide" evidence="1">
    <location>
        <begin position="1"/>
        <end position="20"/>
    </location>
</feature>
<keyword evidence="3" id="KW-1185">Reference proteome</keyword>